<dbReference type="AlphaFoldDB" id="K3X7Z6"/>
<dbReference type="PROSITE" id="PS50195">
    <property type="entry name" value="PX"/>
    <property type="match status" value="1"/>
</dbReference>
<dbReference type="eggNOG" id="ENOG502RYA6">
    <property type="taxonomic scope" value="Eukaryota"/>
</dbReference>
<keyword evidence="4" id="KW-1185">Reference proteome</keyword>
<feature type="region of interest" description="Disordered" evidence="1">
    <location>
        <begin position="179"/>
        <end position="216"/>
    </location>
</feature>
<feature type="region of interest" description="Disordered" evidence="1">
    <location>
        <begin position="289"/>
        <end position="316"/>
    </location>
</feature>
<dbReference type="HOGENOM" id="CLU_048831_0_0_1"/>
<feature type="compositionally biased region" description="Polar residues" evidence="1">
    <location>
        <begin position="179"/>
        <end position="198"/>
    </location>
</feature>
<evidence type="ECO:0000256" key="1">
    <source>
        <dbReference type="SAM" id="MobiDB-lite"/>
    </source>
</evidence>
<protein>
    <recommendedName>
        <fullName evidence="2">PX domain-containing protein</fullName>
    </recommendedName>
</protein>
<reference evidence="4" key="2">
    <citation type="submission" date="2010-04" db="EMBL/GenBank/DDBJ databases">
        <authorList>
            <person name="Buell R."/>
            <person name="Hamilton J."/>
            <person name="Hostetler J."/>
        </authorList>
    </citation>
    <scope>NUCLEOTIDE SEQUENCE [LARGE SCALE GENOMIC DNA]</scope>
    <source>
        <strain evidence="4">DAOM:BR144</strain>
    </source>
</reference>
<evidence type="ECO:0000259" key="2">
    <source>
        <dbReference type="PROSITE" id="PS50195"/>
    </source>
</evidence>
<dbReference type="EMBL" id="GL376609">
    <property type="status" value="NOT_ANNOTATED_CDS"/>
    <property type="molecule type" value="Genomic_DNA"/>
</dbReference>
<dbReference type="Proteomes" id="UP000019132">
    <property type="component" value="Unassembled WGS sequence"/>
</dbReference>
<feature type="compositionally biased region" description="Basic and acidic residues" evidence="1">
    <location>
        <begin position="427"/>
        <end position="439"/>
    </location>
</feature>
<dbReference type="InParanoid" id="K3X7Z6"/>
<feature type="compositionally biased region" description="Low complexity" evidence="1">
    <location>
        <begin position="64"/>
        <end position="74"/>
    </location>
</feature>
<dbReference type="InterPro" id="IPR001683">
    <property type="entry name" value="PX_dom"/>
</dbReference>
<feature type="domain" description="PX" evidence="2">
    <location>
        <begin position="216"/>
        <end position="403"/>
    </location>
</feature>
<reference evidence="3" key="3">
    <citation type="submission" date="2015-02" db="UniProtKB">
        <authorList>
            <consortium name="EnsemblProtists"/>
        </authorList>
    </citation>
    <scope>IDENTIFICATION</scope>
    <source>
        <strain evidence="3">DAOM BR144</strain>
    </source>
</reference>
<evidence type="ECO:0000313" key="4">
    <source>
        <dbReference type="Proteomes" id="UP000019132"/>
    </source>
</evidence>
<feature type="region of interest" description="Disordered" evidence="1">
    <location>
        <begin position="40"/>
        <end position="130"/>
    </location>
</feature>
<dbReference type="GO" id="GO:0035091">
    <property type="term" value="F:phosphatidylinositol binding"/>
    <property type="evidence" value="ECO:0007669"/>
    <property type="project" value="InterPro"/>
</dbReference>
<dbReference type="VEuPathDB" id="FungiDB:PYU1_G013316"/>
<feature type="compositionally biased region" description="Low complexity" evidence="1">
    <location>
        <begin position="119"/>
        <end position="130"/>
    </location>
</feature>
<reference evidence="4" key="1">
    <citation type="journal article" date="2010" name="Genome Biol.">
        <title>Genome sequence of the necrotrophic plant pathogen Pythium ultimum reveals original pathogenicity mechanisms and effector repertoire.</title>
        <authorList>
            <person name="Levesque C.A."/>
            <person name="Brouwer H."/>
            <person name="Cano L."/>
            <person name="Hamilton J.P."/>
            <person name="Holt C."/>
            <person name="Huitema E."/>
            <person name="Raffaele S."/>
            <person name="Robideau G.P."/>
            <person name="Thines M."/>
            <person name="Win J."/>
            <person name="Zerillo M.M."/>
            <person name="Beakes G.W."/>
            <person name="Boore J.L."/>
            <person name="Busam D."/>
            <person name="Dumas B."/>
            <person name="Ferriera S."/>
            <person name="Fuerstenberg S.I."/>
            <person name="Gachon C.M."/>
            <person name="Gaulin E."/>
            <person name="Govers F."/>
            <person name="Grenville-Briggs L."/>
            <person name="Horner N."/>
            <person name="Hostetler J."/>
            <person name="Jiang R.H."/>
            <person name="Johnson J."/>
            <person name="Krajaejun T."/>
            <person name="Lin H."/>
            <person name="Meijer H.J."/>
            <person name="Moore B."/>
            <person name="Morris P."/>
            <person name="Phuntmart V."/>
            <person name="Puiu D."/>
            <person name="Shetty J."/>
            <person name="Stajich J.E."/>
            <person name="Tripathy S."/>
            <person name="Wawra S."/>
            <person name="van West P."/>
            <person name="Whitty B.R."/>
            <person name="Coutinho P.M."/>
            <person name="Henrissat B."/>
            <person name="Martin F."/>
            <person name="Thomas P.D."/>
            <person name="Tyler B.M."/>
            <person name="De Vries R.P."/>
            <person name="Kamoun S."/>
            <person name="Yandell M."/>
            <person name="Tisserat N."/>
            <person name="Buell C.R."/>
        </authorList>
    </citation>
    <scope>NUCLEOTIDE SEQUENCE</scope>
    <source>
        <strain evidence="4">DAOM:BR144</strain>
    </source>
</reference>
<feature type="compositionally biased region" description="Low complexity" evidence="1">
    <location>
        <begin position="441"/>
        <end position="453"/>
    </location>
</feature>
<dbReference type="Gene3D" id="3.30.1520.10">
    <property type="entry name" value="Phox-like domain"/>
    <property type="match status" value="1"/>
</dbReference>
<dbReference type="InterPro" id="IPR036871">
    <property type="entry name" value="PX_dom_sf"/>
</dbReference>
<organism evidence="3 4">
    <name type="scientific">Globisporangium ultimum (strain ATCC 200006 / CBS 805.95 / DAOM BR144)</name>
    <name type="common">Pythium ultimum</name>
    <dbReference type="NCBI Taxonomy" id="431595"/>
    <lineage>
        <taxon>Eukaryota</taxon>
        <taxon>Sar</taxon>
        <taxon>Stramenopiles</taxon>
        <taxon>Oomycota</taxon>
        <taxon>Peronosporomycetes</taxon>
        <taxon>Pythiales</taxon>
        <taxon>Pythiaceae</taxon>
        <taxon>Globisporangium</taxon>
    </lineage>
</organism>
<dbReference type="EnsemblProtists" id="PYU1_T013345">
    <property type="protein sequence ID" value="PYU1_T013345"/>
    <property type="gene ID" value="PYU1_G013316"/>
</dbReference>
<dbReference type="SMART" id="SM00312">
    <property type="entry name" value="PX"/>
    <property type="match status" value="1"/>
</dbReference>
<feature type="region of interest" description="Disordered" evidence="1">
    <location>
        <begin position="427"/>
        <end position="453"/>
    </location>
</feature>
<proteinExistence type="predicted"/>
<name>K3X7Z6_GLOUD</name>
<feature type="compositionally biased region" description="Acidic residues" evidence="1">
    <location>
        <begin position="97"/>
        <end position="109"/>
    </location>
</feature>
<feature type="compositionally biased region" description="Basic and acidic residues" evidence="1">
    <location>
        <begin position="50"/>
        <end position="63"/>
    </location>
</feature>
<dbReference type="SUPFAM" id="SSF64268">
    <property type="entry name" value="PX domain"/>
    <property type="match status" value="2"/>
</dbReference>
<dbReference type="CDD" id="cd06093">
    <property type="entry name" value="PX_domain"/>
    <property type="match status" value="1"/>
</dbReference>
<accession>K3X7Z6</accession>
<evidence type="ECO:0000313" key="3">
    <source>
        <dbReference type="EnsemblProtists" id="PYU1_T013345"/>
    </source>
</evidence>
<sequence length="453" mass="50967">MKNSSYYGATATAAPYDDASYGAMSRGMALEAAVEKLPDWIFGGDDDSEESKRWSERYGDSKESGALSSSGSSARPRRSYLYMDDMDPVMEGNAEVTGDEDDDEEEDEEANNKQYKHMNNSSESKSIRSSNLLSPRALGMLEDVAAKFDEPLSSSTLASTLDREHEKLSFVVIDTETAKATQKSNDTSPQSQKGSRTPVSRKTRLSSRRSTLSSSSPACTDLVVTRYTMGGREKKVMYHIDVVNHDNQLSTYTIRRSYTDFKVLHTDLSAVLEARKEYYMSRAQLRQSVLEPKDRRSASSNATGTDRPAGYTSSNSFMNNSNNSYMRSQFASPEDALEASVMAFNLPTLPSSGLMSFWRRHDHSHLKHRCEVFQGILRAILKMPFLRESFAMQKFLSTAPCAIRERGSSYVSLSEYSVPHIAPEDEHREWRRRAQDHRRNSSVTSSSLSMYEY</sequence>